<dbReference type="SUPFAM" id="SSF88723">
    <property type="entry name" value="PIN domain-like"/>
    <property type="match status" value="1"/>
</dbReference>
<reference evidence="8" key="1">
    <citation type="journal article" date="2019" name="Int. J. Syst. Evol. Microbiol.">
        <title>The Global Catalogue of Microorganisms (GCM) 10K type strain sequencing project: providing services to taxonomists for standard genome sequencing and annotation.</title>
        <authorList>
            <consortium name="The Broad Institute Genomics Platform"/>
            <consortium name="The Broad Institute Genome Sequencing Center for Infectious Disease"/>
            <person name="Wu L."/>
            <person name="Ma J."/>
        </authorList>
    </citation>
    <scope>NUCLEOTIDE SEQUENCE [LARGE SCALE GENOMIC DNA]</scope>
    <source>
        <strain evidence="8">CGMCC 1.12295</strain>
    </source>
</reference>
<dbReference type="SUPFAM" id="SSF47807">
    <property type="entry name" value="5' to 3' exonuclease, C-terminal subdomain"/>
    <property type="match status" value="1"/>
</dbReference>
<evidence type="ECO:0000256" key="1">
    <source>
        <dbReference type="ARBA" id="ARBA00022722"/>
    </source>
</evidence>
<dbReference type="PANTHER" id="PTHR42646:SF2">
    <property type="entry name" value="5'-3' EXONUCLEASE FAMILY PROTEIN"/>
    <property type="match status" value="1"/>
</dbReference>
<dbReference type="Gene3D" id="3.40.50.1010">
    <property type="entry name" value="5'-nuclease"/>
    <property type="match status" value="1"/>
</dbReference>
<keyword evidence="3" id="KW-0238">DNA-binding</keyword>
<evidence type="ECO:0000313" key="7">
    <source>
        <dbReference type="EMBL" id="MFD1707203.1"/>
    </source>
</evidence>
<dbReference type="InterPro" id="IPR020046">
    <property type="entry name" value="5-3_exonucl_a-hlix_arch_N"/>
</dbReference>
<feature type="domain" description="5'-3' exonuclease" evidence="6">
    <location>
        <begin position="2"/>
        <end position="265"/>
    </location>
</feature>
<keyword evidence="8" id="KW-1185">Reference proteome</keyword>
<protein>
    <recommendedName>
        <fullName evidence="5">5'-3' exonuclease</fullName>
    </recommendedName>
</protein>
<keyword evidence="1" id="KW-0540">Nuclease</keyword>
<name>A0ABW4KLY9_9BACI</name>
<keyword evidence="7" id="KW-0269">Exonuclease</keyword>
<dbReference type="InterPro" id="IPR020045">
    <property type="entry name" value="DNA_polI_H3TH"/>
</dbReference>
<dbReference type="SMART" id="SM00475">
    <property type="entry name" value="53EXOc"/>
    <property type="match status" value="1"/>
</dbReference>
<comment type="caution">
    <text evidence="7">The sequence shown here is derived from an EMBL/GenBank/DDBJ whole genome shotgun (WGS) entry which is preliminary data.</text>
</comment>
<evidence type="ECO:0000313" key="8">
    <source>
        <dbReference type="Proteomes" id="UP001597301"/>
    </source>
</evidence>
<evidence type="ECO:0000256" key="4">
    <source>
        <dbReference type="ARBA" id="ARBA00049957"/>
    </source>
</evidence>
<dbReference type="CDD" id="cd09859">
    <property type="entry name" value="PIN_53EXO"/>
    <property type="match status" value="1"/>
</dbReference>
<organism evidence="7 8">
    <name type="scientific">Siminovitchia sediminis</name>
    <dbReference type="NCBI Taxonomy" id="1274353"/>
    <lineage>
        <taxon>Bacteria</taxon>
        <taxon>Bacillati</taxon>
        <taxon>Bacillota</taxon>
        <taxon>Bacilli</taxon>
        <taxon>Bacillales</taxon>
        <taxon>Bacillaceae</taxon>
        <taxon>Siminovitchia</taxon>
    </lineage>
</organism>
<dbReference type="PANTHER" id="PTHR42646">
    <property type="entry name" value="FLAP ENDONUCLEASE XNI"/>
    <property type="match status" value="1"/>
</dbReference>
<dbReference type="Pfam" id="PF01367">
    <property type="entry name" value="5_3_exonuc"/>
    <property type="match status" value="1"/>
</dbReference>
<keyword evidence="2" id="KW-0378">Hydrolase</keyword>
<proteinExistence type="predicted"/>
<evidence type="ECO:0000259" key="6">
    <source>
        <dbReference type="SMART" id="SM00475"/>
    </source>
</evidence>
<dbReference type="InterPro" id="IPR002421">
    <property type="entry name" value="5-3_exonuclease"/>
</dbReference>
<dbReference type="InterPro" id="IPR038969">
    <property type="entry name" value="FEN"/>
</dbReference>
<evidence type="ECO:0000256" key="2">
    <source>
        <dbReference type="ARBA" id="ARBA00022801"/>
    </source>
</evidence>
<dbReference type="Proteomes" id="UP001597301">
    <property type="component" value="Unassembled WGS sequence"/>
</dbReference>
<evidence type="ECO:0000256" key="3">
    <source>
        <dbReference type="ARBA" id="ARBA00023125"/>
    </source>
</evidence>
<dbReference type="SMART" id="SM00279">
    <property type="entry name" value="HhH2"/>
    <property type="match status" value="1"/>
</dbReference>
<sequence length="306" mass="34875">MKKDRLLVVDGMALLFRAFFATAVRKQFMVNSKGIPTNAVQGYLRHFLTALEAIRPSHIVVSWDMGSKTFRNELFQDYKSNREAPPAELIPQFDLAKEVTDCFNIPNIGIPGYEADDCIGTLCNQFKGNTAITVLTGDRDLLQILDEDVHVWILQKGIGNYSKYTTSRFFEDYQLKPEQLVDVKALMGDSSDGYPGVKGIGEKTAMKLIREYGNVETMLDHLHRLTPGQRNKIEQDKEMMYLSRDLARIDCQAPVTIDLKHAVWAGVPQTAFEMVQELELKTVYRQLQLLEKEMDADPFAEWEATR</sequence>
<dbReference type="Pfam" id="PF02739">
    <property type="entry name" value="5_3_exonuc_N"/>
    <property type="match status" value="1"/>
</dbReference>
<comment type="function">
    <text evidence="4">5'-3' exonuclease acting preferentially on double-stranded DNA.</text>
</comment>
<dbReference type="EMBL" id="JBHUEO010000028">
    <property type="protein sequence ID" value="MFD1707203.1"/>
    <property type="molecule type" value="Genomic_DNA"/>
</dbReference>
<dbReference type="InterPro" id="IPR008918">
    <property type="entry name" value="HhH2"/>
</dbReference>
<dbReference type="InterPro" id="IPR029060">
    <property type="entry name" value="PIN-like_dom_sf"/>
</dbReference>
<evidence type="ECO:0000256" key="5">
    <source>
        <dbReference type="ARBA" id="ARBA00050026"/>
    </source>
</evidence>
<dbReference type="Gene3D" id="1.10.150.20">
    <property type="entry name" value="5' to 3' exonuclease, C-terminal subdomain"/>
    <property type="match status" value="1"/>
</dbReference>
<gene>
    <name evidence="7" type="ORF">ACFSCZ_10710</name>
</gene>
<dbReference type="InterPro" id="IPR036279">
    <property type="entry name" value="5-3_exonuclease_C_sf"/>
</dbReference>
<accession>A0ABW4KLY9</accession>
<dbReference type="RefSeq" id="WP_380773926.1">
    <property type="nucleotide sequence ID" value="NZ_JBHUEO010000028.1"/>
</dbReference>
<dbReference type="CDD" id="cd09898">
    <property type="entry name" value="H3TH_53EXO"/>
    <property type="match status" value="1"/>
</dbReference>
<dbReference type="GO" id="GO:0004527">
    <property type="term" value="F:exonuclease activity"/>
    <property type="evidence" value="ECO:0007669"/>
    <property type="project" value="UniProtKB-KW"/>
</dbReference>